<evidence type="ECO:0000313" key="2">
    <source>
        <dbReference type="Proteomes" id="UP000295388"/>
    </source>
</evidence>
<evidence type="ECO:0000313" key="1">
    <source>
        <dbReference type="EMBL" id="TDO45443.1"/>
    </source>
</evidence>
<dbReference type="AlphaFoldDB" id="A0A4R6KB60"/>
<name>A0A4R6KB60_9ACTN</name>
<proteinExistence type="predicted"/>
<reference evidence="1 2" key="1">
    <citation type="submission" date="2019-03" db="EMBL/GenBank/DDBJ databases">
        <title>Genomic Encyclopedia of Type Strains, Phase III (KMG-III): the genomes of soil and plant-associated and newly described type strains.</title>
        <authorList>
            <person name="Whitman W."/>
        </authorList>
    </citation>
    <scope>NUCLEOTIDE SEQUENCE [LARGE SCALE GENOMIC DNA]</scope>
    <source>
        <strain evidence="1 2">VKM Ac-2527</strain>
    </source>
</reference>
<organism evidence="1 2">
    <name type="scientific">Kribbella caucasensis</name>
    <dbReference type="NCBI Taxonomy" id="2512215"/>
    <lineage>
        <taxon>Bacteria</taxon>
        <taxon>Bacillati</taxon>
        <taxon>Actinomycetota</taxon>
        <taxon>Actinomycetes</taxon>
        <taxon>Propionibacteriales</taxon>
        <taxon>Kribbellaceae</taxon>
        <taxon>Kribbella</taxon>
    </lineage>
</organism>
<dbReference type="Proteomes" id="UP000295388">
    <property type="component" value="Unassembled WGS sequence"/>
</dbReference>
<keyword evidence="2" id="KW-1185">Reference proteome</keyword>
<comment type="caution">
    <text evidence="1">The sequence shown here is derived from an EMBL/GenBank/DDBJ whole genome shotgun (WGS) entry which is preliminary data.</text>
</comment>
<protein>
    <submittedName>
        <fullName evidence="1">Uncharacterized protein</fullName>
    </submittedName>
</protein>
<sequence>MGVGRSEGESTSDWLALVGLGESYDPDDTVALVVAARNVLARLQPEPTERNSTLSW</sequence>
<dbReference type="EMBL" id="SNWQ01000013">
    <property type="protein sequence ID" value="TDO45443.1"/>
    <property type="molecule type" value="Genomic_DNA"/>
</dbReference>
<accession>A0A4R6KB60</accession>
<gene>
    <name evidence="1" type="ORF">EV643_113216</name>
</gene>